<dbReference type="OrthoDB" id="6385276at2"/>
<dbReference type="EMBL" id="LAXI01000006">
    <property type="protein sequence ID" value="KRS17604.1"/>
    <property type="molecule type" value="Genomic_DNA"/>
</dbReference>
<feature type="compositionally biased region" description="Basic and acidic residues" evidence="1">
    <location>
        <begin position="33"/>
        <end position="52"/>
    </location>
</feature>
<evidence type="ECO:0000313" key="6">
    <source>
        <dbReference type="Proteomes" id="UP000325785"/>
    </source>
</evidence>
<feature type="region of interest" description="Disordered" evidence="1">
    <location>
        <begin position="33"/>
        <end position="57"/>
    </location>
</feature>
<evidence type="ECO:0000256" key="2">
    <source>
        <dbReference type="SAM" id="SignalP"/>
    </source>
</evidence>
<evidence type="ECO:0000256" key="1">
    <source>
        <dbReference type="SAM" id="MobiDB-lite"/>
    </source>
</evidence>
<reference evidence="3 5" key="1">
    <citation type="submission" date="2015-04" db="EMBL/GenBank/DDBJ databases">
        <title>The draft genome sequence of Roseovarius indicus B108T.</title>
        <authorList>
            <person name="Li G."/>
            <person name="Lai Q."/>
            <person name="Shao Z."/>
            <person name="Yan P."/>
        </authorList>
    </citation>
    <scope>NUCLEOTIDE SEQUENCE [LARGE SCALE GENOMIC DNA]</scope>
    <source>
        <strain evidence="3 5">B108</strain>
    </source>
</reference>
<organism evidence="3 5">
    <name type="scientific">Roseovarius indicus</name>
    <dbReference type="NCBI Taxonomy" id="540747"/>
    <lineage>
        <taxon>Bacteria</taxon>
        <taxon>Pseudomonadati</taxon>
        <taxon>Pseudomonadota</taxon>
        <taxon>Alphaproteobacteria</taxon>
        <taxon>Rhodobacterales</taxon>
        <taxon>Roseobacteraceae</taxon>
        <taxon>Roseovarius</taxon>
    </lineage>
</organism>
<evidence type="ECO:0000313" key="5">
    <source>
        <dbReference type="Proteomes" id="UP000051401"/>
    </source>
</evidence>
<name>A0A0T5P9D0_9RHOB</name>
<dbReference type="Proteomes" id="UP000325785">
    <property type="component" value="Chromosome"/>
</dbReference>
<keyword evidence="5" id="KW-1185">Reference proteome</keyword>
<dbReference type="AlphaFoldDB" id="A0A0T5P9D0"/>
<reference evidence="4 6" key="2">
    <citation type="submission" date="2018-08" db="EMBL/GenBank/DDBJ databases">
        <title>Genetic Globetrotter - A new plasmid hitch-hiking vast phylogenetic and geographic distances.</title>
        <authorList>
            <person name="Vollmers J."/>
            <person name="Petersen J."/>
        </authorList>
    </citation>
    <scope>NUCLEOTIDE SEQUENCE [LARGE SCALE GENOMIC DNA]</scope>
    <source>
        <strain evidence="4 6">DSM 26383</strain>
    </source>
</reference>
<dbReference type="RefSeq" id="WP_057816243.1">
    <property type="nucleotide sequence ID" value="NZ_CP031598.1"/>
</dbReference>
<dbReference type="PATRIC" id="fig|540747.5.peg.5238"/>
<evidence type="ECO:0008006" key="7">
    <source>
        <dbReference type="Google" id="ProtNLM"/>
    </source>
</evidence>
<sequence length="163" mass="17312">MPKTFIFLIIGLFFGTGAGFLLAASTGAQVEGHAHEDAVHDHSAHDHGDGADPHATLTEAESPAPALSIAFHPDGAQSRNLEIIVENFTFDPEAVNGDHVPGHGHAHVYVDGVKIARAYAPWFHLSALPVGEHEIRVTLNANDHTQLAVGGEPLEVTETLVIE</sequence>
<evidence type="ECO:0000313" key="3">
    <source>
        <dbReference type="EMBL" id="KRS17604.1"/>
    </source>
</evidence>
<accession>A0A0T5P9D0</accession>
<feature type="chain" id="PRO_5010437483" description="DUF4399 domain-containing protein" evidence="2">
    <location>
        <begin position="24"/>
        <end position="163"/>
    </location>
</feature>
<dbReference type="STRING" id="540747.SAMN04488031_107233"/>
<protein>
    <recommendedName>
        <fullName evidence="7">DUF4399 domain-containing protein</fullName>
    </recommendedName>
</protein>
<dbReference type="Proteomes" id="UP000051401">
    <property type="component" value="Unassembled WGS sequence"/>
</dbReference>
<keyword evidence="2" id="KW-0732">Signal</keyword>
<gene>
    <name evidence="4" type="ORF">RIdsm_00442</name>
    <name evidence="3" type="ORF">XM52_11310</name>
</gene>
<evidence type="ECO:0000313" key="4">
    <source>
        <dbReference type="EMBL" id="QEW24661.1"/>
    </source>
</evidence>
<proteinExistence type="predicted"/>
<dbReference type="EMBL" id="CP031598">
    <property type="protein sequence ID" value="QEW24661.1"/>
    <property type="molecule type" value="Genomic_DNA"/>
</dbReference>
<feature type="signal peptide" evidence="2">
    <location>
        <begin position="1"/>
        <end position="23"/>
    </location>
</feature>
<dbReference type="KEGG" id="rid:RIdsm_00442"/>